<dbReference type="EMBL" id="CAUYUJ010020315">
    <property type="protein sequence ID" value="CAK0897313.1"/>
    <property type="molecule type" value="Genomic_DNA"/>
</dbReference>
<organism evidence="2 3">
    <name type="scientific">Prorocentrum cordatum</name>
    <dbReference type="NCBI Taxonomy" id="2364126"/>
    <lineage>
        <taxon>Eukaryota</taxon>
        <taxon>Sar</taxon>
        <taxon>Alveolata</taxon>
        <taxon>Dinophyceae</taxon>
        <taxon>Prorocentrales</taxon>
        <taxon>Prorocentraceae</taxon>
        <taxon>Prorocentrum</taxon>
    </lineage>
</organism>
<evidence type="ECO:0000256" key="1">
    <source>
        <dbReference type="ARBA" id="ARBA00023172"/>
    </source>
</evidence>
<dbReference type="SUPFAM" id="SSF56349">
    <property type="entry name" value="DNA breaking-rejoining enzymes"/>
    <property type="match status" value="1"/>
</dbReference>
<dbReference type="Gene3D" id="1.10.443.10">
    <property type="entry name" value="Intergrase catalytic core"/>
    <property type="match status" value="1"/>
</dbReference>
<reference evidence="2" key="1">
    <citation type="submission" date="2023-10" db="EMBL/GenBank/DDBJ databases">
        <authorList>
            <person name="Chen Y."/>
            <person name="Shah S."/>
            <person name="Dougan E. K."/>
            <person name="Thang M."/>
            <person name="Chan C."/>
        </authorList>
    </citation>
    <scope>NUCLEOTIDE SEQUENCE [LARGE SCALE GENOMIC DNA]</scope>
</reference>
<proteinExistence type="predicted"/>
<dbReference type="InterPro" id="IPR013762">
    <property type="entry name" value="Integrase-like_cat_sf"/>
</dbReference>
<evidence type="ECO:0000313" key="3">
    <source>
        <dbReference type="Proteomes" id="UP001189429"/>
    </source>
</evidence>
<dbReference type="PANTHER" id="PTHR33050">
    <property type="entry name" value="REVERSE TRANSCRIPTASE DOMAIN-CONTAINING PROTEIN"/>
    <property type="match status" value="1"/>
</dbReference>
<comment type="caution">
    <text evidence="2">The sequence shown here is derived from an EMBL/GenBank/DDBJ whole genome shotgun (WGS) entry which is preliminary data.</text>
</comment>
<dbReference type="PANTHER" id="PTHR33050:SF7">
    <property type="entry name" value="RIBONUCLEASE H"/>
    <property type="match status" value="1"/>
</dbReference>
<dbReference type="InterPro" id="IPR011010">
    <property type="entry name" value="DNA_brk_join_enz"/>
</dbReference>
<keyword evidence="3" id="KW-1185">Reference proteome</keyword>
<dbReference type="Proteomes" id="UP001189429">
    <property type="component" value="Unassembled WGS sequence"/>
</dbReference>
<dbReference type="InterPro" id="IPR052055">
    <property type="entry name" value="Hepadnavirus_pol/RT"/>
</dbReference>
<protein>
    <submittedName>
        <fullName evidence="2">Uncharacterized protein</fullName>
    </submittedName>
</protein>
<name>A0ABN9XH39_9DINO</name>
<evidence type="ECO:0000313" key="2">
    <source>
        <dbReference type="EMBL" id="CAK0897313.1"/>
    </source>
</evidence>
<accession>A0ABN9XH39</accession>
<sequence length="983" mass="108037">MRQRDVLPISLAAASEICAGGAGGLGLSQSQRRRLRRRRAQEGWLFEGIRALNELGAPEPLATSPSSLTSAQVSAVRHLARQCGSVVAPPPDCGGALGAWEAPQGTRPGYADDAMAVGARANFERGNVSLPAGLSGRVALSECLPPALQSALEDRSILLSEEEAAARRDSFDGSLFLDPVLRDNPKLFGEFVPELWAAGVVEFTLPEQYRCFGLPSLPIAHLSPDLVAALPDAARNRGWARVRARVVPMGWNWAVALVQDANKYQLDKVSPEAPWLLDKVPLPPLGDVGSLRGLYIDNFVSIAQSKSVATSDVESMQSQLAGLGIASTLETSEAGDNDFIGFTLVGSSGEWRPKANRFWRLKLAADYLLEVRPAIARQGLERFVGHVTALFSLSPELLCLMERVYVFIHESYTRRQPLWPSVHREVRWIRALLPLARASMRRPWSSRVFGYDASCWGFGVGSTRWETGEVAAVGRVRERARFRGLVSSSKAPRSRALDHQEELEISEASEANILGLGRARSFAEVPAALVERRWAVAYAGRWRGAPGSQVHLEARARTWTVRHVARDCSLHNTRVLLLSDNMSVICAHAKGRSSTPAMNFQCRLSSAIALAVGLRLHDRWVPSELNALDAASRGSGRLERLRAATRARLLLLAPLLTGLQQERIRPATQAGYCDVLEQLAGYLNQWPLPAWSGPQWDFQLLNFVEWARGEGWSRALASRLLAAVVWAQPTLGGPLRQVFPGAHAAMLGWRQLGPGHSRPPLPWGVVLALAWAMLPECPVGALAIIVMFETYMRPSELLSLTVGQLVPPATSRGQGAFWGFCVRVEELGRPSKTQEFDLSVLLDLDRHRPLIPLLQALQAGRARGERLFDVSSRQLYRSFALAVQQVKVSCVEPSLYALRRGGASHDRLVRARSLLEVQQRGHWRSFRSVARYDKHARVSLQLGKLPATVRGQIAALVDRGLMPFVERCAKLLRSRSPSARGSF</sequence>
<keyword evidence="1" id="KW-0233">DNA recombination</keyword>
<gene>
    <name evidence="2" type="ORF">PCOR1329_LOCUS75539</name>
</gene>